<evidence type="ECO:0000256" key="1">
    <source>
        <dbReference type="SAM" id="SignalP"/>
    </source>
</evidence>
<dbReference type="RefSeq" id="WP_208086230.1">
    <property type="nucleotide sequence ID" value="NZ_CP086136.1"/>
</dbReference>
<sequence>MRLILILLTALVLAGCAARRPYLEPPVVDMAGVDQNRYNNDLSACQQEKIARTADTILTFDWVSQCMERKGYKVLIHKG</sequence>
<name>A0A939M661_9BRAD</name>
<evidence type="ECO:0000313" key="4">
    <source>
        <dbReference type="Proteomes" id="UP000664702"/>
    </source>
</evidence>
<protein>
    <submittedName>
        <fullName evidence="2">Uncharacterized protein</fullName>
    </submittedName>
</protein>
<dbReference type="Proteomes" id="UP000664702">
    <property type="component" value="Chromosome"/>
</dbReference>
<dbReference type="EMBL" id="CP086136">
    <property type="protein sequence ID" value="UEM16593.1"/>
    <property type="molecule type" value="Genomic_DNA"/>
</dbReference>
<keyword evidence="1" id="KW-0732">Signal</keyword>
<accession>A0A939M661</accession>
<reference evidence="3 4" key="2">
    <citation type="journal article" date="2022" name="Int. J. Syst. Evol. Microbiol.">
        <title>Strains of Bradyrhizobium barranii sp. nov. associated with legumes native to Canada are symbionts of soybeans and belong to different subspecies (subsp. barranii subsp. nov. and subsp. apii subsp. nov.) and symbiovars (sv. glycinearum and sv. septentrionale).</title>
        <authorList>
            <person name="Bromfield E.S.P."/>
            <person name="Cloutier S."/>
            <person name="Wasai-Hara S."/>
            <person name="Minamisawa K."/>
        </authorList>
    </citation>
    <scope>NUCLEOTIDE SEQUENCE [LARGE SCALE GENOMIC DNA]</scope>
    <source>
        <strain evidence="3 4">144S4</strain>
    </source>
</reference>
<feature type="chain" id="PRO_5037727388" evidence="1">
    <location>
        <begin position="18"/>
        <end position="79"/>
    </location>
</feature>
<organism evidence="2">
    <name type="scientific">Bradyrhizobium barranii subsp. barranii</name>
    <dbReference type="NCBI Taxonomy" id="2823807"/>
    <lineage>
        <taxon>Bacteria</taxon>
        <taxon>Pseudomonadati</taxon>
        <taxon>Pseudomonadota</taxon>
        <taxon>Alphaproteobacteria</taxon>
        <taxon>Hyphomicrobiales</taxon>
        <taxon>Nitrobacteraceae</taxon>
        <taxon>Bradyrhizobium</taxon>
        <taxon>Bradyrhizobium barranii</taxon>
    </lineage>
</organism>
<dbReference type="PROSITE" id="PS51257">
    <property type="entry name" value="PROKAR_LIPOPROTEIN"/>
    <property type="match status" value="1"/>
</dbReference>
<proteinExistence type="predicted"/>
<dbReference type="AlphaFoldDB" id="A0A939M661"/>
<reference evidence="2" key="1">
    <citation type="submission" date="2021-03" db="EMBL/GenBank/DDBJ databases">
        <title>Whole Genome Sequence of Bradyrhizobium sp. Strain 144S4.</title>
        <authorList>
            <person name="Bromfield E.S.P."/>
            <person name="Cloutier S."/>
        </authorList>
    </citation>
    <scope>NUCLEOTIDE SEQUENCE [LARGE SCALE GENOMIC DNA]</scope>
    <source>
        <strain evidence="2">144S4</strain>
    </source>
</reference>
<gene>
    <name evidence="3" type="ORF">J4G43_021695</name>
    <name evidence="2" type="ORF">J4G43_23745</name>
</gene>
<feature type="signal peptide" evidence="1">
    <location>
        <begin position="1"/>
        <end position="17"/>
    </location>
</feature>
<evidence type="ECO:0000313" key="2">
    <source>
        <dbReference type="EMBL" id="MBO1863817.1"/>
    </source>
</evidence>
<dbReference type="EMBL" id="JAGEMI010000001">
    <property type="protein sequence ID" value="MBO1863817.1"/>
    <property type="molecule type" value="Genomic_DNA"/>
</dbReference>
<dbReference type="KEGG" id="bban:J4G43_021695"/>
<evidence type="ECO:0000313" key="3">
    <source>
        <dbReference type="EMBL" id="UEM16593.1"/>
    </source>
</evidence>